<proteinExistence type="predicted"/>
<evidence type="ECO:0000313" key="4">
    <source>
        <dbReference type="Proteomes" id="UP001365781"/>
    </source>
</evidence>
<dbReference type="Pfam" id="PF00155">
    <property type="entry name" value="Aminotran_1_2"/>
    <property type="match status" value="1"/>
</dbReference>
<protein>
    <submittedName>
        <fullName evidence="3">Aminotransferase class I/II-fold pyridoxal phosphate-dependent enzyme</fullName>
    </submittedName>
</protein>
<keyword evidence="3" id="KW-0032">Aminotransferase</keyword>
<dbReference type="GO" id="GO:0008483">
    <property type="term" value="F:transaminase activity"/>
    <property type="evidence" value="ECO:0007669"/>
    <property type="project" value="UniProtKB-KW"/>
</dbReference>
<sequence length="355" mass="39117">MRFEEFQAFRQRQLSASASLLDAAETNVYRALAPMRPEPPADTRTVYRCDLARAWLRRFELPEEWSGRAMVCRGVRHGLGVVFPWLRAVRARLWLPGDVYPVYFELARAAGLAPGSYPTLPAPILPTSPAPSASATPPSFPTSPPDQRPEYLLLANPSKPLGRYLSDDECVAVIAWLRESPHRHVLIDSVYDLGAPFAAGTRRLLDTGRAILLHSVTKGWLWPRTFGVVLLGPAHTELAEAFRADPPAPAQLRLADRLLTEHGDVPRRVGDELTARAERLFERLPDDVLKAIPTASRTCPGNYFFPADIPAQTLQREYGVLALPVGVFGESTWSGSVLTSLGDALSPTPTGSRNR</sequence>
<feature type="domain" description="Aminotransferase class I/classII large" evidence="2">
    <location>
        <begin position="47"/>
        <end position="231"/>
    </location>
</feature>
<keyword evidence="3" id="KW-0808">Transferase</keyword>
<evidence type="ECO:0000259" key="2">
    <source>
        <dbReference type="Pfam" id="PF00155"/>
    </source>
</evidence>
<evidence type="ECO:0000313" key="3">
    <source>
        <dbReference type="EMBL" id="MEI5607975.1"/>
    </source>
</evidence>
<name>A0ABU8G6Y1_9ACTN</name>
<dbReference type="SUPFAM" id="SSF53383">
    <property type="entry name" value="PLP-dependent transferases"/>
    <property type="match status" value="1"/>
</dbReference>
<dbReference type="Gene3D" id="3.40.640.10">
    <property type="entry name" value="Type I PLP-dependent aspartate aminotransferase-like (Major domain)"/>
    <property type="match status" value="1"/>
</dbReference>
<dbReference type="Proteomes" id="UP001365781">
    <property type="component" value="Unassembled WGS sequence"/>
</dbReference>
<comment type="caution">
    <text evidence="3">The sequence shown here is derived from an EMBL/GenBank/DDBJ whole genome shotgun (WGS) entry which is preliminary data.</text>
</comment>
<keyword evidence="4" id="KW-1185">Reference proteome</keyword>
<dbReference type="InterPro" id="IPR015424">
    <property type="entry name" value="PyrdxlP-dep_Trfase"/>
</dbReference>
<dbReference type="RefSeq" id="WP_336535641.1">
    <property type="nucleotide sequence ID" value="NZ_JBBAYL010000002.1"/>
</dbReference>
<dbReference type="EMBL" id="JBBAYM010000001">
    <property type="protein sequence ID" value="MEI5607975.1"/>
    <property type="molecule type" value="Genomic_DNA"/>
</dbReference>
<feature type="region of interest" description="Disordered" evidence="1">
    <location>
        <begin position="128"/>
        <end position="148"/>
    </location>
</feature>
<gene>
    <name evidence="3" type="ORF">WB403_02280</name>
</gene>
<dbReference type="InterPro" id="IPR015421">
    <property type="entry name" value="PyrdxlP-dep_Trfase_major"/>
</dbReference>
<accession>A0ABU8G6Y1</accession>
<evidence type="ECO:0000256" key="1">
    <source>
        <dbReference type="SAM" id="MobiDB-lite"/>
    </source>
</evidence>
<dbReference type="InterPro" id="IPR004839">
    <property type="entry name" value="Aminotransferase_I/II_large"/>
</dbReference>
<reference evidence="3 4" key="1">
    <citation type="submission" date="2024-03" db="EMBL/GenBank/DDBJ databases">
        <title>First Report of Pectobacterium brasiliscabiei causing potato scab in china.</title>
        <authorList>
            <person name="Handique U."/>
        </authorList>
    </citation>
    <scope>NUCLEOTIDE SEQUENCE [LARGE SCALE GENOMIC DNA]</scope>
    <source>
        <strain evidence="3 4">ZRIMU1503</strain>
    </source>
</reference>
<organism evidence="3 4">
    <name type="scientific">Streptomyces brasiliscabiei</name>
    <dbReference type="NCBI Taxonomy" id="2736302"/>
    <lineage>
        <taxon>Bacteria</taxon>
        <taxon>Bacillati</taxon>
        <taxon>Actinomycetota</taxon>
        <taxon>Actinomycetes</taxon>
        <taxon>Kitasatosporales</taxon>
        <taxon>Streptomycetaceae</taxon>
        <taxon>Streptomyces</taxon>
    </lineage>
</organism>